<keyword evidence="2" id="KW-0175">Coiled coil</keyword>
<dbReference type="InterPro" id="IPR047153">
    <property type="entry name" value="TRIM45/56/19-like"/>
</dbReference>
<reference evidence="4 5" key="1">
    <citation type="submission" date="2020-06" db="EMBL/GenBank/DDBJ databases">
        <authorList>
            <person name="Li R."/>
            <person name="Bekaert M."/>
        </authorList>
    </citation>
    <scope>NUCLEOTIDE SEQUENCE [LARGE SCALE GENOMIC DNA]</scope>
    <source>
        <strain evidence="5">wild</strain>
    </source>
</reference>
<dbReference type="EMBL" id="CACVKT020007613">
    <property type="protein sequence ID" value="CAC5408958.1"/>
    <property type="molecule type" value="Genomic_DNA"/>
</dbReference>
<dbReference type="AlphaFoldDB" id="A0A6J8DK36"/>
<evidence type="ECO:0000256" key="2">
    <source>
        <dbReference type="SAM" id="Coils"/>
    </source>
</evidence>
<evidence type="ECO:0000259" key="3">
    <source>
        <dbReference type="PROSITE" id="PS50119"/>
    </source>
</evidence>
<keyword evidence="5" id="KW-1185">Reference proteome</keyword>
<dbReference type="Pfam" id="PF00643">
    <property type="entry name" value="zf-B_box"/>
    <property type="match status" value="1"/>
</dbReference>
<dbReference type="PANTHER" id="PTHR25462:SF296">
    <property type="entry name" value="MEIOTIC P26, ISOFORM F"/>
    <property type="match status" value="1"/>
</dbReference>
<dbReference type="Gene3D" id="3.30.160.60">
    <property type="entry name" value="Classic Zinc Finger"/>
    <property type="match status" value="1"/>
</dbReference>
<dbReference type="PANTHER" id="PTHR25462">
    <property type="entry name" value="BONUS, ISOFORM C-RELATED"/>
    <property type="match status" value="1"/>
</dbReference>
<keyword evidence="1" id="KW-0862">Zinc</keyword>
<dbReference type="InterPro" id="IPR000315">
    <property type="entry name" value="Znf_B-box"/>
</dbReference>
<accession>A0A6J8DK36</accession>
<evidence type="ECO:0000313" key="4">
    <source>
        <dbReference type="EMBL" id="CAC5408958.1"/>
    </source>
</evidence>
<feature type="domain" description="B box-type" evidence="3">
    <location>
        <begin position="76"/>
        <end position="117"/>
    </location>
</feature>
<sequence length="303" mass="35353">MSKTKLLSRENTSLNSHESNKNFTFGTCDLCSRQTGDHFCIQCHQYLCDHCQSIHLKSTVSRGHRIKPPEVLLTEAKRRQCELHPQQVIENYCMECSQFLCRKCLNGIHKFHKYRSLSAASEIQQNLLKDFIEYVNKEIEVLQEHIKTSDTFQNTYQYKEKERVAEIKKAQEELKHRIDAAADELINEMKERRDDNLKEMAENRNMLAKMAEHGKRLKIRCQQTIDEIDEQAAPLMTKGLVKEVCNFQSPTKVHLGEYPVFKRALHKPVAVRQMLGSFRQPVRTQDIESRTTCRLALPFGMLL</sequence>
<dbReference type="Proteomes" id="UP000507470">
    <property type="component" value="Unassembled WGS sequence"/>
</dbReference>
<feature type="coiled-coil region" evidence="2">
    <location>
        <begin position="164"/>
        <end position="191"/>
    </location>
</feature>
<dbReference type="SMART" id="SM00336">
    <property type="entry name" value="BBOX"/>
    <property type="match status" value="2"/>
</dbReference>
<gene>
    <name evidence="4" type="ORF">MCOR_42297</name>
</gene>
<dbReference type="GO" id="GO:0008270">
    <property type="term" value="F:zinc ion binding"/>
    <property type="evidence" value="ECO:0007669"/>
    <property type="project" value="UniProtKB-KW"/>
</dbReference>
<protein>
    <submittedName>
        <fullName evidence="4">TRIM45</fullName>
    </submittedName>
</protein>
<dbReference type="PROSITE" id="PS50119">
    <property type="entry name" value="ZF_BBOX"/>
    <property type="match status" value="2"/>
</dbReference>
<dbReference type="OrthoDB" id="6045681at2759"/>
<organism evidence="4 5">
    <name type="scientific">Mytilus coruscus</name>
    <name type="common">Sea mussel</name>
    <dbReference type="NCBI Taxonomy" id="42192"/>
    <lineage>
        <taxon>Eukaryota</taxon>
        <taxon>Metazoa</taxon>
        <taxon>Spiralia</taxon>
        <taxon>Lophotrochozoa</taxon>
        <taxon>Mollusca</taxon>
        <taxon>Bivalvia</taxon>
        <taxon>Autobranchia</taxon>
        <taxon>Pteriomorphia</taxon>
        <taxon>Mytilida</taxon>
        <taxon>Mytiloidea</taxon>
        <taxon>Mytilidae</taxon>
        <taxon>Mytilinae</taxon>
        <taxon>Mytilus</taxon>
    </lineage>
</organism>
<proteinExistence type="predicted"/>
<name>A0A6J8DK36_MYTCO</name>
<dbReference type="CDD" id="cd19757">
    <property type="entry name" value="Bbox1"/>
    <property type="match status" value="1"/>
</dbReference>
<dbReference type="SUPFAM" id="SSF57845">
    <property type="entry name" value="B-box zinc-binding domain"/>
    <property type="match status" value="1"/>
</dbReference>
<keyword evidence="1" id="KW-0479">Metal-binding</keyword>
<keyword evidence="1" id="KW-0863">Zinc-finger</keyword>
<evidence type="ECO:0000256" key="1">
    <source>
        <dbReference type="PROSITE-ProRule" id="PRU00024"/>
    </source>
</evidence>
<feature type="domain" description="B box-type" evidence="3">
    <location>
        <begin position="28"/>
        <end position="69"/>
    </location>
</feature>
<evidence type="ECO:0000313" key="5">
    <source>
        <dbReference type="Proteomes" id="UP000507470"/>
    </source>
</evidence>